<dbReference type="AlphaFoldDB" id="A0A1V8SAH9"/>
<dbReference type="InParanoid" id="A0A1V8SAH9"/>
<feature type="compositionally biased region" description="Basic residues" evidence="1">
    <location>
        <begin position="273"/>
        <end position="287"/>
    </location>
</feature>
<feature type="region of interest" description="Disordered" evidence="1">
    <location>
        <begin position="1"/>
        <end position="35"/>
    </location>
</feature>
<evidence type="ECO:0000313" key="2">
    <source>
        <dbReference type="EMBL" id="OQN96214.1"/>
    </source>
</evidence>
<feature type="compositionally biased region" description="Basic residues" evidence="1">
    <location>
        <begin position="26"/>
        <end position="35"/>
    </location>
</feature>
<comment type="caution">
    <text evidence="2">The sequence shown here is derived from an EMBL/GenBank/DDBJ whole genome shotgun (WGS) entry which is preliminary data.</text>
</comment>
<feature type="region of interest" description="Disordered" evidence="1">
    <location>
        <begin position="273"/>
        <end position="353"/>
    </location>
</feature>
<accession>A0A1V8SAH9</accession>
<gene>
    <name evidence="2" type="ORF">B0A48_17721</name>
</gene>
<evidence type="ECO:0000313" key="3">
    <source>
        <dbReference type="Proteomes" id="UP000192596"/>
    </source>
</evidence>
<keyword evidence="3" id="KW-1185">Reference proteome</keyword>
<feature type="compositionally biased region" description="Low complexity" evidence="1">
    <location>
        <begin position="313"/>
        <end position="325"/>
    </location>
</feature>
<feature type="region of interest" description="Disordered" evidence="1">
    <location>
        <begin position="403"/>
        <end position="459"/>
    </location>
</feature>
<sequence>MAPTIAPDLSTTFLPPTPSPTDFSTTRRHHRYHRRTPSFPPRTIYDFTPADFSQLAPLFVSASNTNSDVTPLQDRILRLPPHLQAHGLRRLSSLCSGHSHLAPAALESLLGMLRAEIEGKLVRVWLPLVKQGKISAFKGELVKIVLHLSALCLGAEGFRAKYGMEPRLQSLSRGERGCAACVLTAIGSDGLETLLALSSIILGGIEERWWPKSSRARWCESWIRAAATAGEGEQAVDLMFKVARAMGDARRRAESGLGALDEGGFEIVNPADKKRKRTPVVPKRPKRISGGSEFVTELKTDSEAESEVEEGSLSEGELLLRLGPGRQPRITSSIYSRPTSTPPQLTTRRSKESEEIDDVLTLYRRSTIFPTNFHPTYLLPFDVGKELPALPLTPPRSVIKRKPVPARASARFSPSMASPVNTSPAPSSRPSVKREPVPAPLTPAQHAIPEQPSTVVPERKPLPSEVWPVWAVCGQWLARGGSW</sequence>
<feature type="compositionally biased region" description="Polar residues" evidence="1">
    <location>
        <begin position="415"/>
        <end position="430"/>
    </location>
</feature>
<evidence type="ECO:0000256" key="1">
    <source>
        <dbReference type="SAM" id="MobiDB-lite"/>
    </source>
</evidence>
<organism evidence="2 3">
    <name type="scientific">Cryoendolithus antarcticus</name>
    <dbReference type="NCBI Taxonomy" id="1507870"/>
    <lineage>
        <taxon>Eukaryota</taxon>
        <taxon>Fungi</taxon>
        <taxon>Dikarya</taxon>
        <taxon>Ascomycota</taxon>
        <taxon>Pezizomycotina</taxon>
        <taxon>Dothideomycetes</taxon>
        <taxon>Dothideomycetidae</taxon>
        <taxon>Cladosporiales</taxon>
        <taxon>Cladosporiaceae</taxon>
        <taxon>Cryoendolithus</taxon>
    </lineage>
</organism>
<name>A0A1V8SAH9_9PEZI</name>
<dbReference type="Proteomes" id="UP000192596">
    <property type="component" value="Unassembled WGS sequence"/>
</dbReference>
<feature type="compositionally biased region" description="Low complexity" evidence="1">
    <location>
        <begin position="7"/>
        <end position="24"/>
    </location>
</feature>
<protein>
    <submittedName>
        <fullName evidence="2">Uncharacterized protein</fullName>
    </submittedName>
</protein>
<dbReference type="EMBL" id="NAJO01000070">
    <property type="protein sequence ID" value="OQN96214.1"/>
    <property type="molecule type" value="Genomic_DNA"/>
</dbReference>
<proteinExistence type="predicted"/>
<dbReference type="STRING" id="1507870.A0A1V8SAH9"/>
<feature type="compositionally biased region" description="Acidic residues" evidence="1">
    <location>
        <begin position="303"/>
        <end position="312"/>
    </location>
</feature>
<reference evidence="3" key="1">
    <citation type="submission" date="2017-03" db="EMBL/GenBank/DDBJ databases">
        <title>Genomes of endolithic fungi from Antarctica.</title>
        <authorList>
            <person name="Coleine C."/>
            <person name="Masonjones S."/>
            <person name="Stajich J.E."/>
        </authorList>
    </citation>
    <scope>NUCLEOTIDE SEQUENCE [LARGE SCALE GENOMIC DNA]</scope>
    <source>
        <strain evidence="3">CCFEE 5527</strain>
    </source>
</reference>
<feature type="compositionally biased region" description="Polar residues" evidence="1">
    <location>
        <begin position="329"/>
        <end position="347"/>
    </location>
</feature>